<organism evidence="3 4">
    <name type="scientific">Catenaria anguillulae PL171</name>
    <dbReference type="NCBI Taxonomy" id="765915"/>
    <lineage>
        <taxon>Eukaryota</taxon>
        <taxon>Fungi</taxon>
        <taxon>Fungi incertae sedis</taxon>
        <taxon>Blastocladiomycota</taxon>
        <taxon>Blastocladiomycetes</taxon>
        <taxon>Blastocladiales</taxon>
        <taxon>Catenariaceae</taxon>
        <taxon>Catenaria</taxon>
    </lineage>
</organism>
<dbReference type="InterPro" id="IPR003697">
    <property type="entry name" value="Maf-like"/>
</dbReference>
<name>A0A1Y2HNB7_9FUNG</name>
<reference evidence="3 4" key="1">
    <citation type="submission" date="2016-07" db="EMBL/GenBank/DDBJ databases">
        <title>Pervasive Adenine N6-methylation of Active Genes in Fungi.</title>
        <authorList>
            <consortium name="DOE Joint Genome Institute"/>
            <person name="Mondo S.J."/>
            <person name="Dannebaum R.O."/>
            <person name="Kuo R.C."/>
            <person name="Labutti K."/>
            <person name="Haridas S."/>
            <person name="Kuo A."/>
            <person name="Salamov A."/>
            <person name="Ahrendt S.R."/>
            <person name="Lipzen A."/>
            <person name="Sullivan W."/>
            <person name="Andreopoulos W.B."/>
            <person name="Clum A."/>
            <person name="Lindquist E."/>
            <person name="Daum C."/>
            <person name="Ramamoorthy G.K."/>
            <person name="Gryganskyi A."/>
            <person name="Culley D."/>
            <person name="Magnuson J.K."/>
            <person name="James T.Y."/>
            <person name="O'Malley M.A."/>
            <person name="Stajich J.E."/>
            <person name="Spatafora J.W."/>
            <person name="Visel A."/>
            <person name="Grigoriev I.V."/>
        </authorList>
    </citation>
    <scope>NUCLEOTIDE SEQUENCE [LARGE SCALE GENOMIC DNA]</scope>
    <source>
        <strain evidence="3 4">PL171</strain>
    </source>
</reference>
<dbReference type="EMBL" id="MCFL01000019">
    <property type="protein sequence ID" value="ORZ36075.1"/>
    <property type="molecule type" value="Genomic_DNA"/>
</dbReference>
<keyword evidence="1" id="KW-0378">Hydrolase</keyword>
<evidence type="ECO:0000313" key="3">
    <source>
        <dbReference type="EMBL" id="ORZ36075.1"/>
    </source>
</evidence>
<evidence type="ECO:0000256" key="1">
    <source>
        <dbReference type="ARBA" id="ARBA00022801"/>
    </source>
</evidence>
<dbReference type="SUPFAM" id="SSF52972">
    <property type="entry name" value="ITPase-like"/>
    <property type="match status" value="1"/>
</dbReference>
<gene>
    <name evidence="3" type="ORF">BCR44DRAFT_33932</name>
</gene>
<dbReference type="OrthoDB" id="10267058at2759"/>
<dbReference type="InterPro" id="IPR029001">
    <property type="entry name" value="ITPase-like_fam"/>
</dbReference>
<proteinExistence type="predicted"/>
<feature type="compositionally biased region" description="Low complexity" evidence="2">
    <location>
        <begin position="1"/>
        <end position="14"/>
    </location>
</feature>
<keyword evidence="4" id="KW-1185">Reference proteome</keyword>
<dbReference type="Gene3D" id="3.90.950.10">
    <property type="match status" value="1"/>
</dbReference>
<dbReference type="PANTHER" id="PTHR43213">
    <property type="entry name" value="BIFUNCTIONAL DTTP/UTP PYROPHOSPHATASE/METHYLTRANSFERASE PROTEIN-RELATED"/>
    <property type="match status" value="1"/>
</dbReference>
<dbReference type="Pfam" id="PF02545">
    <property type="entry name" value="Maf"/>
    <property type="match status" value="1"/>
</dbReference>
<dbReference type="PANTHER" id="PTHR43213:SF4">
    <property type="entry name" value="7-METHYL-GTP PYROPHOSPHATASE"/>
    <property type="match status" value="1"/>
</dbReference>
<feature type="region of interest" description="Disordered" evidence="2">
    <location>
        <begin position="1"/>
        <end position="20"/>
    </location>
</feature>
<dbReference type="AlphaFoldDB" id="A0A1Y2HNB7"/>
<comment type="caution">
    <text evidence="3">The sequence shown here is derived from an EMBL/GenBank/DDBJ whole genome shotgun (WGS) entry which is preliminary data.</text>
</comment>
<protein>
    <submittedName>
        <fullName evidence="3">Inosine triphosphate pyrophosphatase-like protein</fullName>
    </submittedName>
</protein>
<dbReference type="GO" id="GO:0047429">
    <property type="term" value="F:nucleoside triphosphate diphosphatase activity"/>
    <property type="evidence" value="ECO:0007669"/>
    <property type="project" value="InterPro"/>
</dbReference>
<dbReference type="Proteomes" id="UP000193411">
    <property type="component" value="Unassembled WGS sequence"/>
</dbReference>
<dbReference type="STRING" id="765915.A0A1Y2HNB7"/>
<accession>A0A1Y2HNB7</accession>
<evidence type="ECO:0000313" key="4">
    <source>
        <dbReference type="Proteomes" id="UP000193411"/>
    </source>
</evidence>
<sequence length="256" mass="27334">MTSASTSESTSSSAPVTLSPRIVNGNAGTVTIVLGSSSKWRRQLISSLLPNSAPTDPAHAHIRLDFASPDIDEKSVALDARNRNDAAAVTTIIAHAKADALVPVLREKYATELKAAAAGVAGATVLLITSDQVIVCNGEIREKPETPEMCKAYMKSYGHDGHPAECVNGIVVTNLATGARTERVVIGKQYWNPVPEPILDKVIGKGDIMHCAGGFMIDEPLLHPFVGRRDADEDVIMGMPLRALKDMIEENVNCEL</sequence>
<evidence type="ECO:0000256" key="2">
    <source>
        <dbReference type="SAM" id="MobiDB-lite"/>
    </source>
</evidence>